<keyword evidence="4" id="KW-0493">Microtubule</keyword>
<feature type="region of interest" description="Disordered" evidence="11">
    <location>
        <begin position="1193"/>
        <end position="1273"/>
    </location>
</feature>
<feature type="region of interest" description="Disordered" evidence="11">
    <location>
        <begin position="762"/>
        <end position="1062"/>
    </location>
</feature>
<evidence type="ECO:0000256" key="7">
    <source>
        <dbReference type="ARBA" id="ARBA00023054"/>
    </source>
</evidence>
<sequence>MKPTRGKTPRKAPKKSKPTDPVEVYCRLRPIHESIPRCCRFISEEILQLTPSENAIARNGDTKETQYSFSRVFDEYTGQKSIFDYVALPLVDDVIHGKNALLFAYGVTSSGKTYTMDGISSEQGILPNCLDVIFNSIGHLQAKRYVFRPDKMNGFDVQSEADAMMERQQRDILPKISQKNKETMSDHMKNNNRDKNMTKIAEVDEDNVYAVFVSYIELYNNYVYDLLEEQTYDPITGFRPPQSKVLREDADHNMYVSGCVEVLVNSAVEAFDVLERGKKRRRVAHTQLNAESSRSHSVFNIRIVQSPLDPTGREAIQDKSQIATSQLSLVDLAGSERTARTGNQGDRLKEASLINQSLMTLRICMEKLRENQLNDSKQMVPYRDSKLTHLFKNYFDGEGKVRMVVCVNPDVQDYDEILQVMRFAQTAKDVQITRPEQVKFNVHTPGRRKLGQLPSDEGTSTETLTSSSSTQSINPPPLVPCMKMADIRDSATNKELIMILKASRKWFNQCTMSVDIGRSHFRDRLSKLESRHADLVETKENNHSRMATKEAQLKKFEQRMKKMKENNAALQHQNAQLAQEKREAENERKKKRKKETSTEYKRSKSAGNKNRSSFFKPLYRSYSDTGLDDENWNSSTSYQERQEKFSSYNKYLSTEEETTSESFRTRRKTSSVHYSSYTPRMFSPIDSDISDTDRENLINYRKEVKMSQKRRKNIGNPTPLKGKLSEDEINDSSETVLYRMASESDYDIRKTSLRSRRDLFEVEKEKRKSSNRTRKVKKRSEIIGESDHVKEYEHFRESEQSKESEFSKDSEISRDSNLSEDSQVMGEVGRSRKSGRKKKSQRSRRTKQSERSRHLERTRQSGRTKQTERNREFRRTRQSEHARDSESLGECDSTEESHNIRQRGDRGAAGFMRESVDRRESGRMRELAGAREGGRMKESGYIRDSGDTREGRRMKESEYIRDSGDTGEGGCIEESGYKRDSGNTREGGRMKESGCTRESGDKKESRHSRGSGGRRVTRGQKGKTDLEERRELSGNKESGERKKSGTRKERRGRKETGNFKQSVITKEDLALSEFEDMDGTVMKATGCVRGVGVMQEARCVKETGVIKEAGGLKGKGAKRDISDLRETRSARGLRAMKETDTESVTSTTSVHELKKHFETKGYCKPTKATTLKKKDQTRIKSKLRQVIENESSNVDYTPNVKPSHWRMKKEVPRSAPHINPARSEPDLTGSTRLHRYPVATPSRHARSPPPTKPKPPSGSVSRMHRRSKSTDTWIDHKPACIVETTTVMQPVIKKRKSVTNLSEKDLKADKYALTHQDLDSDGDIRTKLVKGDIVRTRSGGKAVVFNEVENITQKSPGNRKRRSNQEENQGIVDIQDLEDRCHIGIEGHDMRRKRSKASQV</sequence>
<feature type="compositionally biased region" description="Basic residues" evidence="11">
    <location>
        <begin position="831"/>
        <end position="846"/>
    </location>
</feature>
<dbReference type="GO" id="GO:0072686">
    <property type="term" value="C:mitotic spindle"/>
    <property type="evidence" value="ECO:0007669"/>
    <property type="project" value="TreeGrafter"/>
</dbReference>
<dbReference type="OrthoDB" id="2403182at2759"/>
<dbReference type="Pfam" id="PF16540">
    <property type="entry name" value="MKLP1_Arf_bdg"/>
    <property type="match status" value="1"/>
</dbReference>
<dbReference type="InterPro" id="IPR001752">
    <property type="entry name" value="Kinesin_motor_dom"/>
</dbReference>
<name>A0A7I8WCN9_9ANNE</name>
<dbReference type="PANTHER" id="PTHR47970:SF29">
    <property type="entry name" value="KINESIN FAMILY MEMBER 20B"/>
    <property type="match status" value="1"/>
</dbReference>
<keyword evidence="14" id="KW-1185">Reference proteome</keyword>
<feature type="compositionally biased region" description="Basic and acidic residues" evidence="11">
    <location>
        <begin position="895"/>
        <end position="906"/>
    </location>
</feature>
<feature type="region of interest" description="Disordered" evidence="11">
    <location>
        <begin position="573"/>
        <end position="613"/>
    </location>
</feature>
<dbReference type="EMBL" id="CAJFCJ010000030">
    <property type="protein sequence ID" value="CAD5125936.1"/>
    <property type="molecule type" value="Genomic_DNA"/>
</dbReference>
<comment type="subcellular location">
    <subcellularLocation>
        <location evidence="1">Cytoplasm</location>
        <location evidence="1">Cytoskeleton</location>
        <location evidence="1">Spindle</location>
    </subcellularLocation>
</comment>
<reference evidence="13 14" key="1">
    <citation type="submission" date="2020-08" db="EMBL/GenBank/DDBJ databases">
        <authorList>
            <person name="Hejnol A."/>
        </authorList>
    </citation>
    <scope>NUCLEOTIDE SEQUENCE [LARGE SCALE GENOMIC DNA]</scope>
</reference>
<feature type="domain" description="Kinesin motor" evidence="12">
    <location>
        <begin position="21"/>
        <end position="430"/>
    </location>
</feature>
<dbReference type="SUPFAM" id="SSF52540">
    <property type="entry name" value="P-loop containing nucleoside triphosphate hydrolases"/>
    <property type="match status" value="1"/>
</dbReference>
<feature type="compositionally biased region" description="Pro residues" evidence="11">
    <location>
        <begin position="1247"/>
        <end position="1256"/>
    </location>
</feature>
<dbReference type="InterPro" id="IPR036961">
    <property type="entry name" value="Kinesin_motor_dom_sf"/>
</dbReference>
<keyword evidence="7" id="KW-0175">Coiled coil</keyword>
<dbReference type="CDD" id="cd01368">
    <property type="entry name" value="KISc_KIF23_like"/>
    <property type="match status" value="1"/>
</dbReference>
<dbReference type="GO" id="GO:0005524">
    <property type="term" value="F:ATP binding"/>
    <property type="evidence" value="ECO:0007669"/>
    <property type="project" value="UniProtKB-UniRule"/>
</dbReference>
<dbReference type="Pfam" id="PF00225">
    <property type="entry name" value="Kinesin"/>
    <property type="match status" value="1"/>
</dbReference>
<dbReference type="SMART" id="SM00129">
    <property type="entry name" value="KISc"/>
    <property type="match status" value="1"/>
</dbReference>
<dbReference type="GO" id="GO:0008574">
    <property type="term" value="F:plus-end-directed microtubule motor activity"/>
    <property type="evidence" value="ECO:0007669"/>
    <property type="project" value="TreeGrafter"/>
</dbReference>
<keyword evidence="6 10" id="KW-0067">ATP-binding</keyword>
<dbReference type="GO" id="GO:0008017">
    <property type="term" value="F:microtubule binding"/>
    <property type="evidence" value="ECO:0007669"/>
    <property type="project" value="InterPro"/>
</dbReference>
<keyword evidence="5 10" id="KW-0547">Nucleotide-binding</keyword>
<keyword evidence="8 10" id="KW-0505">Motor protein</keyword>
<keyword evidence="3" id="KW-0597">Phosphoprotein</keyword>
<dbReference type="PROSITE" id="PS00411">
    <property type="entry name" value="KINESIN_MOTOR_1"/>
    <property type="match status" value="1"/>
</dbReference>
<evidence type="ECO:0000313" key="14">
    <source>
        <dbReference type="Proteomes" id="UP000549394"/>
    </source>
</evidence>
<evidence type="ECO:0000256" key="5">
    <source>
        <dbReference type="ARBA" id="ARBA00022741"/>
    </source>
</evidence>
<dbReference type="Proteomes" id="UP000549394">
    <property type="component" value="Unassembled WGS sequence"/>
</dbReference>
<dbReference type="GO" id="GO:0007018">
    <property type="term" value="P:microtubule-based movement"/>
    <property type="evidence" value="ECO:0007669"/>
    <property type="project" value="InterPro"/>
</dbReference>
<dbReference type="PROSITE" id="PS50067">
    <property type="entry name" value="KINESIN_MOTOR_2"/>
    <property type="match status" value="1"/>
</dbReference>
<comment type="similarity">
    <text evidence="10">Belongs to the TRAFAC class myosin-kinesin ATPase superfamily. Kinesin family.</text>
</comment>
<dbReference type="GO" id="GO:0090307">
    <property type="term" value="P:mitotic spindle assembly"/>
    <property type="evidence" value="ECO:0007669"/>
    <property type="project" value="TreeGrafter"/>
</dbReference>
<feature type="compositionally biased region" description="Basic residues" evidence="11">
    <location>
        <begin position="1"/>
        <end position="16"/>
    </location>
</feature>
<gene>
    <name evidence="13" type="ORF">DGYR_LOCUS13230</name>
</gene>
<evidence type="ECO:0000256" key="1">
    <source>
        <dbReference type="ARBA" id="ARBA00004186"/>
    </source>
</evidence>
<evidence type="ECO:0000256" key="3">
    <source>
        <dbReference type="ARBA" id="ARBA00022553"/>
    </source>
</evidence>
<accession>A0A7I8WCN9</accession>
<dbReference type="InterPro" id="IPR032384">
    <property type="entry name" value="Kif23_Arf-bd"/>
</dbReference>
<feature type="compositionally biased region" description="Basic residues" evidence="11">
    <location>
        <begin position="769"/>
        <end position="778"/>
    </location>
</feature>
<proteinExistence type="inferred from homology"/>
<dbReference type="PRINTS" id="PR00380">
    <property type="entry name" value="KINESINHEAVY"/>
</dbReference>
<dbReference type="Gene3D" id="3.40.850.10">
    <property type="entry name" value="Kinesin motor domain"/>
    <property type="match status" value="1"/>
</dbReference>
<evidence type="ECO:0000256" key="11">
    <source>
        <dbReference type="SAM" id="MobiDB-lite"/>
    </source>
</evidence>
<dbReference type="InterPro" id="IPR027417">
    <property type="entry name" value="P-loop_NTPase"/>
</dbReference>
<feature type="compositionally biased region" description="Basic and acidic residues" evidence="11">
    <location>
        <begin position="779"/>
        <end position="814"/>
    </location>
</feature>
<feature type="compositionally biased region" description="Basic and acidic residues" evidence="11">
    <location>
        <begin position="975"/>
        <end position="1004"/>
    </location>
</feature>
<evidence type="ECO:0000256" key="4">
    <source>
        <dbReference type="ARBA" id="ARBA00022701"/>
    </source>
</evidence>
<evidence type="ECO:0000256" key="8">
    <source>
        <dbReference type="ARBA" id="ARBA00023175"/>
    </source>
</evidence>
<dbReference type="InterPro" id="IPR038105">
    <property type="entry name" value="Kif23_Arf-bd_sf"/>
</dbReference>
<comment type="caution">
    <text evidence="13">The sequence shown here is derived from an EMBL/GenBank/DDBJ whole genome shotgun (WGS) entry which is preliminary data.</text>
</comment>
<dbReference type="GO" id="GO:0005876">
    <property type="term" value="C:spindle microtubule"/>
    <property type="evidence" value="ECO:0007669"/>
    <property type="project" value="TreeGrafter"/>
</dbReference>
<dbReference type="InterPro" id="IPR019821">
    <property type="entry name" value="Kinesin_motor_CS"/>
</dbReference>
<feature type="compositionally biased region" description="Basic and acidic residues" evidence="11">
    <location>
        <begin position="1022"/>
        <end position="1057"/>
    </location>
</feature>
<feature type="compositionally biased region" description="Basic and acidic residues" evidence="11">
    <location>
        <begin position="914"/>
        <end position="964"/>
    </location>
</feature>
<feature type="compositionally biased region" description="Low complexity" evidence="11">
    <location>
        <begin position="460"/>
        <end position="472"/>
    </location>
</feature>
<dbReference type="GO" id="GO:0005634">
    <property type="term" value="C:nucleus"/>
    <property type="evidence" value="ECO:0007669"/>
    <property type="project" value="TreeGrafter"/>
</dbReference>
<feature type="region of interest" description="Disordered" evidence="11">
    <location>
        <begin position="1"/>
        <end position="20"/>
    </location>
</feature>
<dbReference type="GO" id="GO:0051231">
    <property type="term" value="P:spindle elongation"/>
    <property type="evidence" value="ECO:0007669"/>
    <property type="project" value="TreeGrafter"/>
</dbReference>
<evidence type="ECO:0000256" key="6">
    <source>
        <dbReference type="ARBA" id="ARBA00022840"/>
    </source>
</evidence>
<evidence type="ECO:0000256" key="10">
    <source>
        <dbReference type="PROSITE-ProRule" id="PRU00283"/>
    </source>
</evidence>
<evidence type="ECO:0000256" key="2">
    <source>
        <dbReference type="ARBA" id="ARBA00022490"/>
    </source>
</evidence>
<feature type="binding site" evidence="10">
    <location>
        <begin position="106"/>
        <end position="113"/>
    </location>
    <ligand>
        <name>ATP</name>
        <dbReference type="ChEBI" id="CHEBI:30616"/>
    </ligand>
</feature>
<keyword evidence="9" id="KW-0206">Cytoskeleton</keyword>
<evidence type="ECO:0000313" key="13">
    <source>
        <dbReference type="EMBL" id="CAD5125936.1"/>
    </source>
</evidence>
<feature type="region of interest" description="Disordered" evidence="11">
    <location>
        <begin position="442"/>
        <end position="478"/>
    </location>
</feature>
<dbReference type="PANTHER" id="PTHR47970">
    <property type="entry name" value="KINESIN-LIKE PROTEIN KIF11"/>
    <property type="match status" value="1"/>
</dbReference>
<dbReference type="InterPro" id="IPR047149">
    <property type="entry name" value="KIF11-like"/>
</dbReference>
<evidence type="ECO:0000256" key="9">
    <source>
        <dbReference type="ARBA" id="ARBA00023212"/>
    </source>
</evidence>
<evidence type="ECO:0000259" key="12">
    <source>
        <dbReference type="PROSITE" id="PS50067"/>
    </source>
</evidence>
<protein>
    <submittedName>
        <fullName evidence="13">DgyrCDS14116</fullName>
    </submittedName>
</protein>
<feature type="compositionally biased region" description="Basic and acidic residues" evidence="11">
    <location>
        <begin position="579"/>
        <end position="588"/>
    </location>
</feature>
<feature type="region of interest" description="Disordered" evidence="11">
    <location>
        <begin position="707"/>
        <end position="727"/>
    </location>
</feature>
<dbReference type="Gene3D" id="2.60.40.4330">
    <property type="entry name" value="Kinesin-like protein Kif23, Arf6-interacting domain"/>
    <property type="match status" value="1"/>
</dbReference>
<feature type="compositionally biased region" description="Basic and acidic residues" evidence="11">
    <location>
        <begin position="847"/>
        <end position="886"/>
    </location>
</feature>
<organism evidence="13 14">
    <name type="scientific">Dimorphilus gyrociliatus</name>
    <dbReference type="NCBI Taxonomy" id="2664684"/>
    <lineage>
        <taxon>Eukaryota</taxon>
        <taxon>Metazoa</taxon>
        <taxon>Spiralia</taxon>
        <taxon>Lophotrochozoa</taxon>
        <taxon>Annelida</taxon>
        <taxon>Polychaeta</taxon>
        <taxon>Polychaeta incertae sedis</taxon>
        <taxon>Dinophilidae</taxon>
        <taxon>Dimorphilus</taxon>
    </lineage>
</organism>
<keyword evidence="2" id="KW-0963">Cytoplasm</keyword>